<feature type="domain" description="Filamentous haemagglutinin FhaB/tRNA nuclease CdiA-like TPS" evidence="4">
    <location>
        <begin position="57"/>
        <end position="169"/>
    </location>
</feature>
<evidence type="ECO:0000256" key="2">
    <source>
        <dbReference type="ARBA" id="ARBA00022525"/>
    </source>
</evidence>
<keyword evidence="2" id="KW-0964">Secreted</keyword>
<dbReference type="PANTHER" id="PTHR12338">
    <property type="entry name" value="AUTOTRANSPORTER"/>
    <property type="match status" value="1"/>
</dbReference>
<name>A0ABT2PFP1_9BURK</name>
<reference evidence="5 6" key="1">
    <citation type="submission" date="2022-09" db="EMBL/GenBank/DDBJ databases">
        <title>Draft genome of isolate Be4.</title>
        <authorList>
            <person name="Sanchez-Castro I."/>
            <person name="Martinez-Rodriguez P."/>
            <person name="Descostes M."/>
            <person name="Merroun M."/>
        </authorList>
    </citation>
    <scope>NUCLEOTIDE SEQUENCE [LARGE SCALE GENOMIC DNA]</scope>
    <source>
        <strain evidence="5 6">Be4</strain>
    </source>
</reference>
<dbReference type="NCBIfam" id="TIGR01901">
    <property type="entry name" value="adhes_NPXG"/>
    <property type="match status" value="1"/>
</dbReference>
<dbReference type="InterPro" id="IPR041248">
    <property type="entry name" value="YDG"/>
</dbReference>
<dbReference type="Pfam" id="PF05860">
    <property type="entry name" value="TPS"/>
    <property type="match status" value="1"/>
</dbReference>
<dbReference type="Proteomes" id="UP001525968">
    <property type="component" value="Unassembled WGS sequence"/>
</dbReference>
<dbReference type="InterPro" id="IPR050909">
    <property type="entry name" value="Bact_Autotransporter_VF"/>
</dbReference>
<protein>
    <submittedName>
        <fullName evidence="5">YDG domain-containing protein</fullName>
    </submittedName>
</protein>
<dbReference type="SMART" id="SM00912">
    <property type="entry name" value="Haemagg_act"/>
    <property type="match status" value="1"/>
</dbReference>
<comment type="caution">
    <text evidence="5">The sequence shown here is derived from an EMBL/GenBank/DDBJ whole genome shotgun (WGS) entry which is preliminary data.</text>
</comment>
<evidence type="ECO:0000313" key="6">
    <source>
        <dbReference type="Proteomes" id="UP001525968"/>
    </source>
</evidence>
<evidence type="ECO:0000259" key="4">
    <source>
        <dbReference type="SMART" id="SM00912"/>
    </source>
</evidence>
<comment type="subcellular location">
    <subcellularLocation>
        <location evidence="1">Secreted</location>
    </subcellularLocation>
</comment>
<dbReference type="InterPro" id="IPR024973">
    <property type="entry name" value="ESPR"/>
</dbReference>
<evidence type="ECO:0000313" key="5">
    <source>
        <dbReference type="EMBL" id="MCT9809184.1"/>
    </source>
</evidence>
<dbReference type="RefSeq" id="WP_261498112.1">
    <property type="nucleotide sequence ID" value="NZ_JAODYH010000001.1"/>
</dbReference>
<proteinExistence type="predicted"/>
<organism evidence="5 6">
    <name type="scientific">Acidovorax bellezanensis</name>
    <dbReference type="NCBI Taxonomy" id="2976702"/>
    <lineage>
        <taxon>Bacteria</taxon>
        <taxon>Pseudomonadati</taxon>
        <taxon>Pseudomonadota</taxon>
        <taxon>Betaproteobacteria</taxon>
        <taxon>Burkholderiales</taxon>
        <taxon>Comamonadaceae</taxon>
        <taxon>Acidovorax</taxon>
    </lineage>
</organism>
<evidence type="ECO:0000256" key="1">
    <source>
        <dbReference type="ARBA" id="ARBA00004613"/>
    </source>
</evidence>
<dbReference type="Pfam" id="PF07581">
    <property type="entry name" value="Glug"/>
    <property type="match status" value="5"/>
</dbReference>
<evidence type="ECO:0000256" key="3">
    <source>
        <dbReference type="ARBA" id="ARBA00022729"/>
    </source>
</evidence>
<dbReference type="Gene3D" id="2.160.20.10">
    <property type="entry name" value="Single-stranded right-handed beta-helix, Pectin lyase-like"/>
    <property type="match status" value="1"/>
</dbReference>
<dbReference type="Pfam" id="PF18657">
    <property type="entry name" value="YDG"/>
    <property type="match status" value="9"/>
</dbReference>
<dbReference type="InterPro" id="IPR012334">
    <property type="entry name" value="Pectin_lyas_fold"/>
</dbReference>
<dbReference type="PANTHER" id="PTHR12338:SF8">
    <property type="entry name" value="HEME_HEMOPEXIN-BINDING PROTEIN"/>
    <property type="match status" value="1"/>
</dbReference>
<dbReference type="Pfam" id="PF13018">
    <property type="entry name" value="ESPR"/>
    <property type="match status" value="1"/>
</dbReference>
<gene>
    <name evidence="5" type="ORF">N0K08_00925</name>
</gene>
<dbReference type="InterPro" id="IPR011493">
    <property type="entry name" value="GLUG"/>
</dbReference>
<sequence>MNHSYRLVWNDASQRYVAAPETARGRGKSRTAKTLAPAAALLGALLALPAWAQAPPVHALPTGGRVVVGQAQIAQNGSQMHIQQDSQKAILQWQGFDIGSAASVRFNQPNASAVALNRVVAGNASQIHGQLSANGQVWLVNPNGVVFGQGSRVNVGGLVASTLDTSNDDFLAGKAQFTRASAAQGGISNQGEITATGDGQGGGLVALLAPTVKNEGIIRAQLGNVVLAGGDRVGLQAGANGFLQVALEPSTVKTLIENKQLIMADGGQVLMTGRAADALSASVVANSGTVQARTLAQKNGRILLLADMQHGEVHAAGTLQASFVETSAAGVHIDSQLKVLTDGGHWLIDPVDMTIDQVKAKAIEAALGDGDVTVTTSNGGIHGAGADKGDIHVNADISYARNKLTLNADNHLNINARIAVNVDGTLALNYGGTAGDPNAVPVPGSNLHVSGQVDFAKAGTDLLSVNGHGYTVINSLDALQAMNSGLGGKYALGGSVDASVTAGWNAGKGFVPIGNGGTAFTGTFDGLGHTINGLTINRSNESYVGLFGYAENATLRNVGLEGGSVTGGSQGLVTYAGGLVGYQDGGSISHAYATGAVTVSSSFSFSSSSYAGGLVGYMARGSISNAYASGAVAASSSSSYAFPGVALASAYAGGLVGYSAGGSISDAYATGAVTASSSPSNPYFSARSYAGGLVGYNAGDSISHAYASGAVKASASNSSNSSSSANTSYSHAGGLVGYLDEGRISDAYATGAVTATSAASAAASTPYSYAGGLVGYSKAVVGTASISNAYATGKVEASATSHFTPSHTYAGGLVGYQDGGSFSHTYATGAVTATSSISFAAGLVSDSKGGSIENSFYATTDADGVAINRSGISLSGVQGKTFAELQQLATFAGWDMDDQGGTGRTWRIYEGSTTPLLRSFLKGVTVTATATDTAGKTYDGSAASVGATYTTDVAGSTLDGSLRYSTTDKNAGTYSIADGTLKVGGMHSGQQGYDISYANSTPDLSLTIGRATLSVTGTTVAGKTYDGDTTAKAQVGKLEGLVGDERLGVSVLSSSFDNKNAGGRTVTVGYELVNGTNGGLASNYTVTATQHDASIAQKALSVTGTTVDGKTYDGDTTAKAYAGQLEGLVGDERLNVNVASSNFNDKNAGDRTVTVGYELVNGTNGGLASNYTVTATQHDATIAQKALSVTGTTVDGKTYDGDTTAKAHAGQLQGLVGDERLNVNVASSNFNDKNAGDRTVTVGYELLNGTNGGLASNYTVAATQHDASIARKALNVTGTTVEGKTYDGDTTASAHAGQLQGLVGDERLGVSVLSSSFDNKNAGERIVTVGYELANGSNGGLASNYTVTATQHDATIAQKALSVTGTTVDGKTYDGDTTAKAYAGQLEGLVGDERLGVSVLNSNFNDKNAGDRTVTVGYELANGGNGGLASNYTVTATQHDATIAQKALSVTGTTVDGKTYDGDTTAKAHVGQLQGLVGDEQLGVSVLNSNFNDKNAGDQTVTVGYGLANGGNGGLASNYTVTDSSHKATIAQKALSVTGTTVDGKTYDGDTTAKAHVGHLQGLVGDEQLGVSVLGSSFDNKNTGDRTVTVGYGLADGGNGGLASNYTVAATQHDASIARKALNVTGTTVDGKTYDGDTTASAHAGQLQGLVGDERLGVNVASSNFDGKNAGERTVTVGYGLANGGNGGLASNYTVVETRHSASIEKATLTLAAATDHKTYDGSTTSNAAVRIEGLVDGDRITSLGQSFDSRNAGRRGLQVNSGYAIEDGNGGGNYEVTTRGAEGRIDPRALTIAADNAHKLSGQVLGFDGTEFSTNDGGLVAGETVQSVTLASAGSAAQAGAGSYAIAASNVQGGNGFDAGNYDIRYVDGSLSVTLAVPQPVEPPVAPSVKSPFTSFAARSSLISLAGDAECTGQTVRQAVGEGGECSLTAAYVPMLQVAPEFVRLR</sequence>
<dbReference type="InterPro" id="IPR008638">
    <property type="entry name" value="FhaB/CdiA-like_TPS"/>
</dbReference>
<dbReference type="EMBL" id="JAODYH010000001">
    <property type="protein sequence ID" value="MCT9809184.1"/>
    <property type="molecule type" value="Genomic_DNA"/>
</dbReference>
<accession>A0ABT2PFP1</accession>
<keyword evidence="6" id="KW-1185">Reference proteome</keyword>
<dbReference type="Gene3D" id="2.160.20.110">
    <property type="match status" value="2"/>
</dbReference>
<keyword evidence="3" id="KW-0732">Signal</keyword>